<dbReference type="CDD" id="cd04322">
    <property type="entry name" value="LysRS_N"/>
    <property type="match status" value="1"/>
</dbReference>
<evidence type="ECO:0000256" key="8">
    <source>
        <dbReference type="HAMAP-Rule" id="MF_00252"/>
    </source>
</evidence>
<dbReference type="SUPFAM" id="SSF55681">
    <property type="entry name" value="Class II aaRS and biotin synthetases"/>
    <property type="match status" value="1"/>
</dbReference>
<keyword evidence="8" id="KW-0648">Protein biosynthesis</keyword>
<keyword evidence="12" id="KW-1185">Reference proteome</keyword>
<organism evidence="11 12">
    <name type="scientific">Aliidongia dinghuensis</name>
    <dbReference type="NCBI Taxonomy" id="1867774"/>
    <lineage>
        <taxon>Bacteria</taxon>
        <taxon>Pseudomonadati</taxon>
        <taxon>Pseudomonadota</taxon>
        <taxon>Alphaproteobacteria</taxon>
        <taxon>Rhodospirillales</taxon>
        <taxon>Dongiaceae</taxon>
        <taxon>Aliidongia</taxon>
    </lineage>
</organism>
<dbReference type="InterPro" id="IPR004365">
    <property type="entry name" value="NA-bd_OB_tRNA"/>
</dbReference>
<comment type="catalytic activity">
    <reaction evidence="7 8 9">
        <text>tRNA(Lys) + L-lysine + ATP = L-lysyl-tRNA(Lys) + AMP + diphosphate</text>
        <dbReference type="Rhea" id="RHEA:20792"/>
        <dbReference type="Rhea" id="RHEA-COMP:9696"/>
        <dbReference type="Rhea" id="RHEA-COMP:9697"/>
        <dbReference type="ChEBI" id="CHEBI:30616"/>
        <dbReference type="ChEBI" id="CHEBI:32551"/>
        <dbReference type="ChEBI" id="CHEBI:33019"/>
        <dbReference type="ChEBI" id="CHEBI:78442"/>
        <dbReference type="ChEBI" id="CHEBI:78529"/>
        <dbReference type="ChEBI" id="CHEBI:456215"/>
        <dbReference type="EC" id="6.1.1.6"/>
    </reaction>
</comment>
<feature type="binding site" evidence="8">
    <location>
        <position position="429"/>
    </location>
    <ligand>
        <name>Mg(2+)</name>
        <dbReference type="ChEBI" id="CHEBI:18420"/>
        <label>2</label>
    </ligand>
</feature>
<dbReference type="Pfam" id="PF00152">
    <property type="entry name" value="tRNA-synt_2"/>
    <property type="match status" value="1"/>
</dbReference>
<dbReference type="AlphaFoldDB" id="A0A8J3E5K9"/>
<evidence type="ECO:0000256" key="7">
    <source>
        <dbReference type="ARBA" id="ARBA00048573"/>
    </source>
</evidence>
<dbReference type="PANTHER" id="PTHR42918:SF15">
    <property type="entry name" value="LYSINE--TRNA LIGASE, CHLOROPLASTIC_MITOCHONDRIAL"/>
    <property type="match status" value="1"/>
</dbReference>
<comment type="similarity">
    <text evidence="1 8">Belongs to the class-II aminoacyl-tRNA synthetase family.</text>
</comment>
<keyword evidence="3 8" id="KW-0479">Metal-binding</keyword>
<dbReference type="PANTHER" id="PTHR42918">
    <property type="entry name" value="LYSYL-TRNA SYNTHETASE"/>
    <property type="match status" value="1"/>
</dbReference>
<dbReference type="Pfam" id="PF01336">
    <property type="entry name" value="tRNA_anti-codon"/>
    <property type="match status" value="1"/>
</dbReference>
<evidence type="ECO:0000313" key="11">
    <source>
        <dbReference type="EMBL" id="GGF22523.1"/>
    </source>
</evidence>
<dbReference type="NCBIfam" id="TIGR00499">
    <property type="entry name" value="lysS_bact"/>
    <property type="match status" value="1"/>
</dbReference>
<dbReference type="Proteomes" id="UP000646365">
    <property type="component" value="Unassembled WGS sequence"/>
</dbReference>
<keyword evidence="5 8" id="KW-0067">ATP-binding</keyword>
<dbReference type="SUPFAM" id="SSF50249">
    <property type="entry name" value="Nucleic acid-binding proteins"/>
    <property type="match status" value="1"/>
</dbReference>
<keyword evidence="8 9" id="KW-0460">Magnesium</keyword>
<dbReference type="InterPro" id="IPR044136">
    <property type="entry name" value="Lys-tRNA-ligase_II_N"/>
</dbReference>
<keyword evidence="2 8" id="KW-0436">Ligase</keyword>
<dbReference type="InterPro" id="IPR002313">
    <property type="entry name" value="Lys-tRNA-ligase_II"/>
</dbReference>
<dbReference type="InterPro" id="IPR012340">
    <property type="entry name" value="NA-bd_OB-fold"/>
</dbReference>
<evidence type="ECO:0000256" key="5">
    <source>
        <dbReference type="ARBA" id="ARBA00022840"/>
    </source>
</evidence>
<dbReference type="InterPro" id="IPR018149">
    <property type="entry name" value="Lys-tRNA-synth_II_C"/>
</dbReference>
<dbReference type="RefSeq" id="WP_189047251.1">
    <property type="nucleotide sequence ID" value="NZ_BMJQ01000007.1"/>
</dbReference>
<keyword evidence="8" id="KW-0963">Cytoplasm</keyword>
<evidence type="ECO:0000259" key="10">
    <source>
        <dbReference type="PROSITE" id="PS50862"/>
    </source>
</evidence>
<dbReference type="HAMAP" id="MF_00252">
    <property type="entry name" value="Lys_tRNA_synth_class2"/>
    <property type="match status" value="1"/>
</dbReference>
<dbReference type="GO" id="GO:0004824">
    <property type="term" value="F:lysine-tRNA ligase activity"/>
    <property type="evidence" value="ECO:0007669"/>
    <property type="project" value="UniProtKB-UniRule"/>
</dbReference>
<dbReference type="Gene3D" id="3.30.930.10">
    <property type="entry name" value="Bira Bifunctional Protein, Domain 2"/>
    <property type="match status" value="1"/>
</dbReference>
<dbReference type="CDD" id="cd00775">
    <property type="entry name" value="LysRS_core"/>
    <property type="match status" value="1"/>
</dbReference>
<comment type="cofactor">
    <cofactor evidence="8 9">
        <name>Mg(2+)</name>
        <dbReference type="ChEBI" id="CHEBI:18420"/>
    </cofactor>
    <text evidence="8 9">Binds 3 Mg(2+) ions per subunit.</text>
</comment>
<feature type="domain" description="Aminoacyl-transfer RNA synthetases class-II family profile" evidence="10">
    <location>
        <begin position="194"/>
        <end position="510"/>
    </location>
</feature>
<reference evidence="11" key="2">
    <citation type="submission" date="2020-09" db="EMBL/GenBank/DDBJ databases">
        <authorList>
            <person name="Sun Q."/>
            <person name="Zhou Y."/>
        </authorList>
    </citation>
    <scope>NUCLEOTIDE SEQUENCE</scope>
    <source>
        <strain evidence="11">CGMCC 1.15725</strain>
    </source>
</reference>
<feature type="binding site" evidence="8">
    <location>
        <position position="429"/>
    </location>
    <ligand>
        <name>Mg(2+)</name>
        <dbReference type="ChEBI" id="CHEBI:18420"/>
        <label>1</label>
    </ligand>
</feature>
<gene>
    <name evidence="8 11" type="primary">lysS</name>
    <name evidence="11" type="ORF">GCM10011611_30760</name>
</gene>
<dbReference type="InterPro" id="IPR045864">
    <property type="entry name" value="aa-tRNA-synth_II/BPL/LPL"/>
</dbReference>
<comment type="caution">
    <text evidence="11">The sequence shown here is derived from an EMBL/GenBank/DDBJ whole genome shotgun (WGS) entry which is preliminary data.</text>
</comment>
<accession>A0A8J3E5K9</accession>
<dbReference type="GO" id="GO:0005524">
    <property type="term" value="F:ATP binding"/>
    <property type="evidence" value="ECO:0007669"/>
    <property type="project" value="UniProtKB-UniRule"/>
</dbReference>
<comment type="subcellular location">
    <subcellularLocation>
        <location evidence="8">Cytoplasm</location>
    </subcellularLocation>
</comment>
<protein>
    <recommendedName>
        <fullName evidence="8">Lysine--tRNA ligase</fullName>
        <ecNumber evidence="8">6.1.1.6</ecNumber>
    </recommendedName>
    <alternativeName>
        <fullName evidence="8">Lysyl-tRNA synthetase</fullName>
        <shortName evidence="8">LysRS</shortName>
    </alternativeName>
</protein>
<feature type="binding site" evidence="8">
    <location>
        <position position="422"/>
    </location>
    <ligand>
        <name>Mg(2+)</name>
        <dbReference type="ChEBI" id="CHEBI:18420"/>
        <label>1</label>
    </ligand>
</feature>
<evidence type="ECO:0000256" key="2">
    <source>
        <dbReference type="ARBA" id="ARBA00022598"/>
    </source>
</evidence>
<comment type="subunit">
    <text evidence="8">Homodimer.</text>
</comment>
<keyword evidence="4 8" id="KW-0547">Nucleotide-binding</keyword>
<evidence type="ECO:0000256" key="3">
    <source>
        <dbReference type="ARBA" id="ARBA00022723"/>
    </source>
</evidence>
<reference evidence="11" key="1">
    <citation type="journal article" date="2014" name="Int. J. Syst. Evol. Microbiol.">
        <title>Complete genome sequence of Corynebacterium casei LMG S-19264T (=DSM 44701T), isolated from a smear-ripened cheese.</title>
        <authorList>
            <consortium name="US DOE Joint Genome Institute (JGI-PGF)"/>
            <person name="Walter F."/>
            <person name="Albersmeier A."/>
            <person name="Kalinowski J."/>
            <person name="Ruckert C."/>
        </authorList>
    </citation>
    <scope>NUCLEOTIDE SEQUENCE</scope>
    <source>
        <strain evidence="11">CGMCC 1.15725</strain>
    </source>
</reference>
<dbReference type="PROSITE" id="PS50862">
    <property type="entry name" value="AA_TRNA_LIGASE_II"/>
    <property type="match status" value="1"/>
</dbReference>
<name>A0A8J3E5K9_9PROT</name>
<dbReference type="GO" id="GO:0000287">
    <property type="term" value="F:magnesium ion binding"/>
    <property type="evidence" value="ECO:0007669"/>
    <property type="project" value="UniProtKB-UniRule"/>
</dbReference>
<evidence type="ECO:0000256" key="4">
    <source>
        <dbReference type="ARBA" id="ARBA00022741"/>
    </source>
</evidence>
<dbReference type="GO" id="GO:0005829">
    <property type="term" value="C:cytosol"/>
    <property type="evidence" value="ECO:0007669"/>
    <property type="project" value="TreeGrafter"/>
</dbReference>
<keyword evidence="6 8" id="KW-0030">Aminoacyl-tRNA synthetase</keyword>
<proteinExistence type="inferred from homology"/>
<dbReference type="InterPro" id="IPR006195">
    <property type="entry name" value="aa-tRNA-synth_II"/>
</dbReference>
<dbReference type="GO" id="GO:0006430">
    <property type="term" value="P:lysyl-tRNA aminoacylation"/>
    <property type="evidence" value="ECO:0007669"/>
    <property type="project" value="UniProtKB-UniRule"/>
</dbReference>
<dbReference type="InterPro" id="IPR004364">
    <property type="entry name" value="Aa-tRNA-synt_II"/>
</dbReference>
<dbReference type="GO" id="GO:0000049">
    <property type="term" value="F:tRNA binding"/>
    <property type="evidence" value="ECO:0007669"/>
    <property type="project" value="TreeGrafter"/>
</dbReference>
<dbReference type="EC" id="6.1.1.6" evidence="8"/>
<dbReference type="PRINTS" id="PR00982">
    <property type="entry name" value="TRNASYNTHLYS"/>
</dbReference>
<evidence type="ECO:0000256" key="1">
    <source>
        <dbReference type="ARBA" id="ARBA00008226"/>
    </source>
</evidence>
<evidence type="ECO:0000256" key="9">
    <source>
        <dbReference type="RuleBase" id="RU000336"/>
    </source>
</evidence>
<evidence type="ECO:0000313" key="12">
    <source>
        <dbReference type="Proteomes" id="UP000646365"/>
    </source>
</evidence>
<dbReference type="Gene3D" id="2.40.50.140">
    <property type="entry name" value="Nucleic acid-binding proteins"/>
    <property type="match status" value="1"/>
</dbReference>
<dbReference type="EMBL" id="BMJQ01000007">
    <property type="protein sequence ID" value="GGF22523.1"/>
    <property type="molecule type" value="Genomic_DNA"/>
</dbReference>
<sequence length="512" mass="57554">MTASDRPEAPALPRDEAAAFRAANASNEFRQARLGKLEAMKRLGVNPYPYRYERTALATDIERDYADLPAGETTEKTVKVCGRIRAIRNSGMFIDLHDVSGKIQVFCHKDYLPAEQVELVKLLDLGDMIGVTGLVRRTPRGELTVNASEVVVLSKALLPLPEKYHGLSDLETRYRQRYLDLIMNPESRETLRKRSLIIAAIRNFLIERGFLEVETPMLHTIAGGATARPFVTHHNALDMDLYLRIAPELHLKRLIVGGLSDKVFEINRNFRNEGVSPRHNPEFTMMELYWAYADYNDIRTLVEEMVEHAAIAANGTTKVQVGDNEIDFKAPWARRSMLDLVKDATGVDFSTIETAEAARDAAKRLGVKLEGHESWGQAVEAVFGDKVEHTLIQPTHVTDHPLDISPLTKVHRDNPRLVERFETVVNGIELTNAYSELTDPQDQFDRFAEQMKQREKGDDEAQQLDVDFITALEYGLPPTGGLGVGIDRLIMMLTNSPAIRDVIAFPTMRPVA</sequence>
<dbReference type="NCBIfam" id="NF001756">
    <property type="entry name" value="PRK00484.1"/>
    <property type="match status" value="1"/>
</dbReference>
<evidence type="ECO:0000256" key="6">
    <source>
        <dbReference type="ARBA" id="ARBA00023146"/>
    </source>
</evidence>